<keyword evidence="3" id="KW-1185">Reference proteome</keyword>
<proteinExistence type="predicted"/>
<gene>
    <name evidence="2" type="ORF">HNQ52_000692</name>
</gene>
<dbReference type="RefSeq" id="WP_183959697.1">
    <property type="nucleotide sequence ID" value="NZ_JACHHP010000001.1"/>
</dbReference>
<evidence type="ECO:0000256" key="1">
    <source>
        <dbReference type="SAM" id="SignalP"/>
    </source>
</evidence>
<feature type="chain" id="PRO_5030779295" description="DUF4920 domain-containing protein" evidence="1">
    <location>
        <begin position="19"/>
        <end position="145"/>
    </location>
</feature>
<dbReference type="EMBL" id="JACHHP010000001">
    <property type="protein sequence ID" value="MBB5207176.1"/>
    <property type="molecule type" value="Genomic_DNA"/>
</dbReference>
<dbReference type="InterPro" id="IPR032577">
    <property type="entry name" value="DUF4920"/>
</dbReference>
<accession>A0A7W8D3B9</accession>
<comment type="caution">
    <text evidence="2">The sequence shown here is derived from an EMBL/GenBank/DDBJ whole genome shotgun (WGS) entry which is preliminary data.</text>
</comment>
<sequence>MSKRLMLALLLAAPLAHAADDPETFGAAMPDGEAVPLDAALAAFDPAQTAPRKFSGRIVDVCEKRGCWAKLEVDGQSARVMPREHDFMVPRDVRGPAVVYGTLMSADLGEAAAEYAKDNPGKPNPVPAQEYRIDALSVVLLEQDG</sequence>
<evidence type="ECO:0008006" key="4">
    <source>
        <dbReference type="Google" id="ProtNLM"/>
    </source>
</evidence>
<dbReference type="Proteomes" id="UP000521199">
    <property type="component" value="Unassembled WGS sequence"/>
</dbReference>
<protein>
    <recommendedName>
        <fullName evidence="4">DUF4920 domain-containing protein</fullName>
    </recommendedName>
</protein>
<evidence type="ECO:0000313" key="2">
    <source>
        <dbReference type="EMBL" id="MBB5207176.1"/>
    </source>
</evidence>
<dbReference type="AlphaFoldDB" id="A0A7W8D3B9"/>
<reference evidence="2 3" key="1">
    <citation type="submission" date="2020-08" db="EMBL/GenBank/DDBJ databases">
        <title>Genomic Encyclopedia of Type Strains, Phase IV (KMG-IV): sequencing the most valuable type-strain genomes for metagenomic binning, comparative biology and taxonomic classification.</title>
        <authorList>
            <person name="Goeker M."/>
        </authorList>
    </citation>
    <scope>NUCLEOTIDE SEQUENCE [LARGE SCALE GENOMIC DNA]</scope>
    <source>
        <strain evidence="2 3">DSM 24163</strain>
    </source>
</reference>
<evidence type="ECO:0000313" key="3">
    <source>
        <dbReference type="Proteomes" id="UP000521199"/>
    </source>
</evidence>
<name>A0A7W8D3B9_9GAMM</name>
<organism evidence="2 3">
    <name type="scientific">Chiayiivirga flava</name>
    <dbReference type="NCBI Taxonomy" id="659595"/>
    <lineage>
        <taxon>Bacteria</taxon>
        <taxon>Pseudomonadati</taxon>
        <taxon>Pseudomonadota</taxon>
        <taxon>Gammaproteobacteria</taxon>
        <taxon>Lysobacterales</taxon>
        <taxon>Lysobacteraceae</taxon>
        <taxon>Chiayiivirga</taxon>
    </lineage>
</organism>
<feature type="signal peptide" evidence="1">
    <location>
        <begin position="1"/>
        <end position="18"/>
    </location>
</feature>
<dbReference type="Pfam" id="PF16267">
    <property type="entry name" value="DUF4920"/>
    <property type="match status" value="1"/>
</dbReference>
<keyword evidence="1" id="KW-0732">Signal</keyword>